<dbReference type="Gene3D" id="2.60.40.3100">
    <property type="entry name" value="Arylsulphate sulphotransferase monomer, N-terminal domain"/>
    <property type="match status" value="1"/>
</dbReference>
<dbReference type="InterPro" id="IPR053143">
    <property type="entry name" value="Arylsulfate_ST"/>
</dbReference>
<dbReference type="Pfam" id="PF17425">
    <property type="entry name" value="Arylsulfotran_N"/>
    <property type="match status" value="1"/>
</dbReference>
<keyword evidence="4" id="KW-1185">Reference proteome</keyword>
<feature type="chain" id="PRO_5016714803" evidence="1">
    <location>
        <begin position="25"/>
        <end position="334"/>
    </location>
</feature>
<sequence length="334" mass="37251">MKKVFSSAIVAAMLLSVGVNSAFAMGGPSGAKTDYIVVNKLGEVVVNPYKIAPLTAIIKDGGYTLKDVSVTIVPKKGGQTISYKIADKKLKQYAGIPVFGLYADYVNKVEVSYTKIFKGENIKETAQYDIYAPAVFVDPDGTYLQKGGLFSSVDVKKVDGEFKDRLYFFNNLGNKSTKSAKAIWNNPTGGALEWNQTPLNFILDTKGEVRWYLLPIRDLYDIDSAYKAGIMMGFKQNDDGAMSWGFGQRYVKYDLMGREIFDRRLPSSYADFSHSMDDAPNGNFFLRAASFNVKRPDGKNVHTVRDVIVEVDANGNVVDDWRLYEILDPYRDDV</sequence>
<dbReference type="InterPro" id="IPR035391">
    <property type="entry name" value="Arylsulfotran_N"/>
</dbReference>
<protein>
    <submittedName>
        <fullName evidence="3">Arylsulfotransferase</fullName>
    </submittedName>
</protein>
<dbReference type="GO" id="GO:0004062">
    <property type="term" value="F:aryl sulfotransferase activity"/>
    <property type="evidence" value="ECO:0007669"/>
    <property type="project" value="InterPro"/>
</dbReference>
<evidence type="ECO:0000313" key="3">
    <source>
        <dbReference type="EMBL" id="SUX10977.1"/>
    </source>
</evidence>
<dbReference type="PANTHER" id="PTHR35340">
    <property type="entry name" value="PQQ ENZYME REPEAT PROTEIN-RELATED"/>
    <property type="match status" value="1"/>
</dbReference>
<organism evidence="3 4">
    <name type="scientific">Campylobacter sputorum subsp. sputorum</name>
    <dbReference type="NCBI Taxonomy" id="32024"/>
    <lineage>
        <taxon>Bacteria</taxon>
        <taxon>Pseudomonadati</taxon>
        <taxon>Campylobacterota</taxon>
        <taxon>Epsilonproteobacteria</taxon>
        <taxon>Campylobacterales</taxon>
        <taxon>Campylobacteraceae</taxon>
        <taxon>Campylobacter</taxon>
    </lineage>
</organism>
<gene>
    <name evidence="3" type="ORF">NCTC12475_01190</name>
</gene>
<dbReference type="InterPro" id="IPR010262">
    <property type="entry name" value="Arylsulfotransferase_bact"/>
</dbReference>
<proteinExistence type="predicted"/>
<dbReference type="InterPro" id="IPR038477">
    <property type="entry name" value="ASST_N_sf"/>
</dbReference>
<dbReference type="Proteomes" id="UP000254920">
    <property type="component" value="Unassembled WGS sequence"/>
</dbReference>
<evidence type="ECO:0000256" key="1">
    <source>
        <dbReference type="SAM" id="SignalP"/>
    </source>
</evidence>
<evidence type="ECO:0000259" key="2">
    <source>
        <dbReference type="Pfam" id="PF17425"/>
    </source>
</evidence>
<keyword evidence="1" id="KW-0732">Signal</keyword>
<dbReference type="AlphaFoldDB" id="A0A381DKA7"/>
<evidence type="ECO:0000313" key="4">
    <source>
        <dbReference type="Proteomes" id="UP000254920"/>
    </source>
</evidence>
<feature type="domain" description="Arylsulfotransferase N-terminal" evidence="2">
    <location>
        <begin position="44"/>
        <end position="128"/>
    </location>
</feature>
<accession>A0A381DKA7</accession>
<name>A0A381DKA7_9BACT</name>
<dbReference type="EMBL" id="UFVD01000001">
    <property type="protein sequence ID" value="SUX10977.1"/>
    <property type="molecule type" value="Genomic_DNA"/>
</dbReference>
<reference evidence="3 4" key="1">
    <citation type="submission" date="2018-06" db="EMBL/GenBank/DDBJ databases">
        <authorList>
            <consortium name="Pathogen Informatics"/>
            <person name="Doyle S."/>
        </authorList>
    </citation>
    <scope>NUCLEOTIDE SEQUENCE [LARGE SCALE GENOMIC DNA]</scope>
    <source>
        <strain evidence="3 4">NCTC12475</strain>
    </source>
</reference>
<keyword evidence="3" id="KW-0808">Transferase</keyword>
<feature type="signal peptide" evidence="1">
    <location>
        <begin position="1"/>
        <end position="24"/>
    </location>
</feature>
<dbReference type="PANTHER" id="PTHR35340:SF10">
    <property type="entry name" value="CYTOPLASMIC PROTEIN"/>
    <property type="match status" value="1"/>
</dbReference>
<dbReference type="Pfam" id="PF05935">
    <property type="entry name" value="Arylsulfotrans"/>
    <property type="match status" value="1"/>
</dbReference>